<dbReference type="AlphaFoldDB" id="X1ETZ7"/>
<dbReference type="EMBL" id="BART01037895">
    <property type="protein sequence ID" value="GAH12103.1"/>
    <property type="molecule type" value="Genomic_DNA"/>
</dbReference>
<accession>X1ETZ7</accession>
<protein>
    <submittedName>
        <fullName evidence="1">Uncharacterized protein</fullName>
    </submittedName>
</protein>
<dbReference type="GO" id="GO:0003697">
    <property type="term" value="F:single-stranded DNA binding"/>
    <property type="evidence" value="ECO:0007669"/>
    <property type="project" value="InterPro"/>
</dbReference>
<feature type="non-terminal residue" evidence="1">
    <location>
        <position position="144"/>
    </location>
</feature>
<organism evidence="1">
    <name type="scientific">marine sediment metagenome</name>
    <dbReference type="NCBI Taxonomy" id="412755"/>
    <lineage>
        <taxon>unclassified sequences</taxon>
        <taxon>metagenomes</taxon>
        <taxon>ecological metagenomes</taxon>
    </lineage>
</organism>
<gene>
    <name evidence="1" type="ORF">S01H4_63158</name>
</gene>
<proteinExistence type="predicted"/>
<dbReference type="Gene3D" id="3.90.198.10">
    <property type="entry name" value="Replication Fork Single-Stranded Dna Binding Protein"/>
    <property type="match status" value="1"/>
</dbReference>
<evidence type="ECO:0000313" key="1">
    <source>
        <dbReference type="EMBL" id="GAH12103.1"/>
    </source>
</evidence>
<feature type="non-terminal residue" evidence="1">
    <location>
        <position position="1"/>
    </location>
</feature>
<reference evidence="1" key="1">
    <citation type="journal article" date="2014" name="Front. Microbiol.">
        <title>High frequency of phylogenetically diverse reductive dehalogenase-homologous genes in deep subseafloor sedimentary metagenomes.</title>
        <authorList>
            <person name="Kawai M."/>
            <person name="Futagami T."/>
            <person name="Toyoda A."/>
            <person name="Takaki Y."/>
            <person name="Nishi S."/>
            <person name="Hori S."/>
            <person name="Arai W."/>
            <person name="Tsubouchi T."/>
            <person name="Morono Y."/>
            <person name="Uchiyama I."/>
            <person name="Ito T."/>
            <person name="Fujiyama A."/>
            <person name="Inagaki F."/>
            <person name="Takami H."/>
        </authorList>
    </citation>
    <scope>NUCLEOTIDE SEQUENCE</scope>
    <source>
        <strain evidence="1">Expedition CK06-06</strain>
    </source>
</reference>
<dbReference type="InterPro" id="IPR044947">
    <property type="entry name" value="Phage_T4_Gp32_ssDNA-bd_sf"/>
</dbReference>
<sequence>IQDELDIPIWRPKDGSHIVDVIPYDAGEYDPLVDAGDPTYTYEYWVHTNVGANNSMFLCPTEMFNDPCPICEHRQKLKEDGADDEVWSKLFPKRRNLYNIVCYDRGESDKGIQVWDVSFHYFEKLVMAISKKQDRRGGKPKTVN</sequence>
<comment type="caution">
    <text evidence="1">The sequence shown here is derived from an EMBL/GenBank/DDBJ whole genome shotgun (WGS) entry which is preliminary data.</text>
</comment>
<name>X1ETZ7_9ZZZZ</name>